<reference evidence="6 7" key="1">
    <citation type="submission" date="2016-10" db="EMBL/GenBank/DDBJ databases">
        <authorList>
            <person name="de Groot N.N."/>
        </authorList>
    </citation>
    <scope>NUCLEOTIDE SEQUENCE [LARGE SCALE GENOMIC DNA]</scope>
    <source>
        <strain evidence="6 7">DSM 16619</strain>
    </source>
</reference>
<organism evidence="6 7">
    <name type="scientific">Paracidovorax valerianellae</name>
    <dbReference type="NCBI Taxonomy" id="187868"/>
    <lineage>
        <taxon>Bacteria</taxon>
        <taxon>Pseudomonadati</taxon>
        <taxon>Pseudomonadota</taxon>
        <taxon>Betaproteobacteria</taxon>
        <taxon>Burkholderiales</taxon>
        <taxon>Comamonadaceae</taxon>
        <taxon>Paracidovorax</taxon>
    </lineage>
</organism>
<accession>A0A1G6S299</accession>
<dbReference type="PANTHER" id="PTHR24567:SF68">
    <property type="entry name" value="DNA-BINDING TRANSCRIPTIONAL DUAL REGULATOR CRP"/>
    <property type="match status" value="1"/>
</dbReference>
<dbReference type="InterPro" id="IPR036390">
    <property type="entry name" value="WH_DNA-bd_sf"/>
</dbReference>
<dbReference type="SUPFAM" id="SSF46785">
    <property type="entry name" value="Winged helix' DNA-binding domain"/>
    <property type="match status" value="1"/>
</dbReference>
<dbReference type="InterPro" id="IPR050397">
    <property type="entry name" value="Env_Response_Regulators"/>
</dbReference>
<dbReference type="GO" id="GO:0003677">
    <property type="term" value="F:DNA binding"/>
    <property type="evidence" value="ECO:0007669"/>
    <property type="project" value="UniProtKB-KW"/>
</dbReference>
<evidence type="ECO:0000259" key="4">
    <source>
        <dbReference type="PROSITE" id="PS50042"/>
    </source>
</evidence>
<dbReference type="InterPro" id="IPR000595">
    <property type="entry name" value="cNMP-bd_dom"/>
</dbReference>
<dbReference type="SMART" id="SM00100">
    <property type="entry name" value="cNMP"/>
    <property type="match status" value="1"/>
</dbReference>
<dbReference type="OrthoDB" id="8545112at2"/>
<keyword evidence="6" id="KW-0808">Transferase</keyword>
<feature type="domain" description="HTH crp-type" evidence="5">
    <location>
        <begin position="151"/>
        <end position="223"/>
    </location>
</feature>
<evidence type="ECO:0000256" key="1">
    <source>
        <dbReference type="ARBA" id="ARBA00023015"/>
    </source>
</evidence>
<dbReference type="SUPFAM" id="SSF51206">
    <property type="entry name" value="cAMP-binding domain-like"/>
    <property type="match status" value="1"/>
</dbReference>
<dbReference type="InterPro" id="IPR014710">
    <property type="entry name" value="RmlC-like_jellyroll"/>
</dbReference>
<feature type="domain" description="Cyclic nucleotide-binding" evidence="4">
    <location>
        <begin position="17"/>
        <end position="137"/>
    </location>
</feature>
<dbReference type="InterPro" id="IPR018490">
    <property type="entry name" value="cNMP-bd_dom_sf"/>
</dbReference>
<dbReference type="CDD" id="cd00038">
    <property type="entry name" value="CAP_ED"/>
    <property type="match status" value="1"/>
</dbReference>
<keyword evidence="3" id="KW-0804">Transcription</keyword>
<dbReference type="InterPro" id="IPR012318">
    <property type="entry name" value="HTH_CRP"/>
</dbReference>
<evidence type="ECO:0000259" key="5">
    <source>
        <dbReference type="PROSITE" id="PS51063"/>
    </source>
</evidence>
<dbReference type="AlphaFoldDB" id="A0A1G6S299"/>
<protein>
    <submittedName>
        <fullName evidence="6">cAMP-binding domain of CRP or a regulatory subunit of cAMP-dependent protein kinases</fullName>
    </submittedName>
</protein>
<dbReference type="EMBL" id="FMZC01000004">
    <property type="protein sequence ID" value="SDD11042.1"/>
    <property type="molecule type" value="Genomic_DNA"/>
</dbReference>
<name>A0A1G6S299_9BURK</name>
<dbReference type="STRING" id="187868.SAMN05192589_104320"/>
<dbReference type="PANTHER" id="PTHR24567">
    <property type="entry name" value="CRP FAMILY TRANSCRIPTIONAL REGULATORY PROTEIN"/>
    <property type="match status" value="1"/>
</dbReference>
<dbReference type="Pfam" id="PF00027">
    <property type="entry name" value="cNMP_binding"/>
    <property type="match status" value="1"/>
</dbReference>
<keyword evidence="2" id="KW-0238">DNA-binding</keyword>
<dbReference type="Gene3D" id="1.10.10.10">
    <property type="entry name" value="Winged helix-like DNA-binding domain superfamily/Winged helix DNA-binding domain"/>
    <property type="match status" value="1"/>
</dbReference>
<sequence>MNTPPARSSLALRRIPLFEGLGEACLDRLAQQCDWHQLAARKPLLSRAAEGGDVFFLIAGRLRITTYSASGRQVTFRDCEPGEHIGVIAAIDGGPRSADVVAVDDTLVASLSREGFLALLRDEPLVAQRVMHYLATLVRQLSDRVIDLSTLGVHHRLHAELLRLARLAGVEANQARIEPAPAHADLASRISTNREQVTRELGALVKAGVLQKDGRALVLVDAQRLERMVAEMRGE</sequence>
<dbReference type="GO" id="GO:0016301">
    <property type="term" value="F:kinase activity"/>
    <property type="evidence" value="ECO:0007669"/>
    <property type="project" value="UniProtKB-KW"/>
</dbReference>
<dbReference type="PROSITE" id="PS50042">
    <property type="entry name" value="CNMP_BINDING_3"/>
    <property type="match status" value="1"/>
</dbReference>
<dbReference type="RefSeq" id="WP_092742670.1">
    <property type="nucleotide sequence ID" value="NZ_FMZC01000004.1"/>
</dbReference>
<evidence type="ECO:0000313" key="6">
    <source>
        <dbReference type="EMBL" id="SDD11042.1"/>
    </source>
</evidence>
<dbReference type="Proteomes" id="UP000198781">
    <property type="component" value="Unassembled WGS sequence"/>
</dbReference>
<dbReference type="GO" id="GO:0005829">
    <property type="term" value="C:cytosol"/>
    <property type="evidence" value="ECO:0007669"/>
    <property type="project" value="TreeGrafter"/>
</dbReference>
<dbReference type="Pfam" id="PF13545">
    <property type="entry name" value="HTH_Crp_2"/>
    <property type="match status" value="1"/>
</dbReference>
<keyword evidence="7" id="KW-1185">Reference proteome</keyword>
<keyword evidence="6" id="KW-0418">Kinase</keyword>
<keyword evidence="1" id="KW-0805">Transcription regulation</keyword>
<evidence type="ECO:0000313" key="7">
    <source>
        <dbReference type="Proteomes" id="UP000198781"/>
    </source>
</evidence>
<evidence type="ECO:0000256" key="2">
    <source>
        <dbReference type="ARBA" id="ARBA00023125"/>
    </source>
</evidence>
<gene>
    <name evidence="6" type="ORF">SAMN05192589_104320</name>
</gene>
<proteinExistence type="predicted"/>
<evidence type="ECO:0000256" key="3">
    <source>
        <dbReference type="ARBA" id="ARBA00023163"/>
    </source>
</evidence>
<dbReference type="PROSITE" id="PS51063">
    <property type="entry name" value="HTH_CRP_2"/>
    <property type="match status" value="1"/>
</dbReference>
<dbReference type="GO" id="GO:0003700">
    <property type="term" value="F:DNA-binding transcription factor activity"/>
    <property type="evidence" value="ECO:0007669"/>
    <property type="project" value="TreeGrafter"/>
</dbReference>
<dbReference type="Gene3D" id="2.60.120.10">
    <property type="entry name" value="Jelly Rolls"/>
    <property type="match status" value="1"/>
</dbReference>
<dbReference type="InterPro" id="IPR036388">
    <property type="entry name" value="WH-like_DNA-bd_sf"/>
</dbReference>